<reference evidence="2 3" key="1">
    <citation type="submission" date="2021-02" db="EMBL/GenBank/DDBJ databases">
        <title>Complete genome of Desulfoluna sp. strain ASN36.</title>
        <authorList>
            <person name="Takahashi A."/>
            <person name="Kojima H."/>
            <person name="Fukui M."/>
        </authorList>
    </citation>
    <scope>NUCLEOTIDE SEQUENCE [LARGE SCALE GENOMIC DNA]</scope>
    <source>
        <strain evidence="2 3">ASN36</strain>
    </source>
</reference>
<dbReference type="SUPFAM" id="SSF52218">
    <property type="entry name" value="Flavoproteins"/>
    <property type="match status" value="1"/>
</dbReference>
<evidence type="ECO:0000259" key="1">
    <source>
        <dbReference type="PROSITE" id="PS50902"/>
    </source>
</evidence>
<gene>
    <name evidence="2" type="ORF">DSLASN_38790</name>
</gene>
<protein>
    <recommendedName>
        <fullName evidence="1">Flavodoxin-like domain-containing protein</fullName>
    </recommendedName>
</protein>
<dbReference type="PANTHER" id="PTHR43717">
    <property type="entry name" value="ANAEROBIC NITRIC OXIDE REDUCTASE FLAVORUBREDOXIN"/>
    <property type="match status" value="1"/>
</dbReference>
<dbReference type="EMBL" id="AP024488">
    <property type="protein sequence ID" value="BCS98247.1"/>
    <property type="molecule type" value="Genomic_DNA"/>
</dbReference>
<dbReference type="Proteomes" id="UP001320148">
    <property type="component" value="Chromosome"/>
</dbReference>
<evidence type="ECO:0000313" key="2">
    <source>
        <dbReference type="EMBL" id="BCS98247.1"/>
    </source>
</evidence>
<dbReference type="RefSeq" id="WP_236889653.1">
    <property type="nucleotide sequence ID" value="NZ_AP024488.1"/>
</dbReference>
<organism evidence="2 3">
    <name type="scientific">Desulfoluna limicola</name>
    <dbReference type="NCBI Taxonomy" id="2810562"/>
    <lineage>
        <taxon>Bacteria</taxon>
        <taxon>Pseudomonadati</taxon>
        <taxon>Thermodesulfobacteriota</taxon>
        <taxon>Desulfobacteria</taxon>
        <taxon>Desulfobacterales</taxon>
        <taxon>Desulfolunaceae</taxon>
        <taxon>Desulfoluna</taxon>
    </lineage>
</organism>
<keyword evidence="3" id="KW-1185">Reference proteome</keyword>
<dbReference type="PROSITE" id="PS50902">
    <property type="entry name" value="FLAVODOXIN_LIKE"/>
    <property type="match status" value="1"/>
</dbReference>
<feature type="domain" description="Flavodoxin-like" evidence="1">
    <location>
        <begin position="4"/>
        <end position="140"/>
    </location>
</feature>
<dbReference type="Pfam" id="PF12724">
    <property type="entry name" value="Flavodoxin_5"/>
    <property type="match status" value="1"/>
</dbReference>
<evidence type="ECO:0000313" key="3">
    <source>
        <dbReference type="Proteomes" id="UP001320148"/>
    </source>
</evidence>
<dbReference type="Gene3D" id="3.40.50.360">
    <property type="match status" value="1"/>
</dbReference>
<dbReference type="InterPro" id="IPR026816">
    <property type="entry name" value="Flavodoxin_dom"/>
</dbReference>
<dbReference type="InterPro" id="IPR008254">
    <property type="entry name" value="Flavodoxin/NO_synth"/>
</dbReference>
<accession>A0ABM7PL22</accession>
<dbReference type="PANTHER" id="PTHR43717:SF1">
    <property type="entry name" value="ANAEROBIC NITRIC OXIDE REDUCTASE FLAVORUBREDOXIN"/>
    <property type="match status" value="1"/>
</dbReference>
<name>A0ABM7PL22_9BACT</name>
<dbReference type="InterPro" id="IPR029039">
    <property type="entry name" value="Flavoprotein-like_sf"/>
</dbReference>
<sequence>MARALVVYATKNGETRRIGDLIAEGMRFEGVDVVIKQASDIKDNSELEGYAAYVFGSPTYHGTMLKGMETLLFRLENLPLTGAVGASFGAFGWSGEAPPRIFDTMNHVFGMKMVKEPLMLKAASLGGAMKMAQDYGREVARAMT</sequence>
<proteinExistence type="predicted"/>